<dbReference type="EMBL" id="FQVG01000068">
    <property type="protein sequence ID" value="SHF40085.1"/>
    <property type="molecule type" value="Genomic_DNA"/>
</dbReference>
<evidence type="ECO:0000256" key="5">
    <source>
        <dbReference type="ARBA" id="ARBA00023172"/>
    </source>
</evidence>
<comment type="similarity">
    <text evidence="2">Belongs to the 'phage' integrase family.</text>
</comment>
<evidence type="ECO:0000256" key="4">
    <source>
        <dbReference type="ARBA" id="ARBA00023125"/>
    </source>
</evidence>
<organism evidence="9 10">
    <name type="scientific">Caloramator proteoclasticus DSM 10124</name>
    <dbReference type="NCBI Taxonomy" id="1121262"/>
    <lineage>
        <taxon>Bacteria</taxon>
        <taxon>Bacillati</taxon>
        <taxon>Bacillota</taxon>
        <taxon>Clostridia</taxon>
        <taxon>Eubacteriales</taxon>
        <taxon>Clostridiaceae</taxon>
        <taxon>Caloramator</taxon>
    </lineage>
</organism>
<evidence type="ECO:0000256" key="3">
    <source>
        <dbReference type="ARBA" id="ARBA00022908"/>
    </source>
</evidence>
<keyword evidence="3" id="KW-0229">DNA integration</keyword>
<feature type="domain" description="Tyr recombinase" evidence="7">
    <location>
        <begin position="168"/>
        <end position="369"/>
    </location>
</feature>
<dbReference type="Pfam" id="PF14657">
    <property type="entry name" value="Arm-DNA-bind_4"/>
    <property type="match status" value="1"/>
</dbReference>
<dbReference type="CDD" id="cd01189">
    <property type="entry name" value="INT_ICEBs1_C_like"/>
    <property type="match status" value="1"/>
</dbReference>
<dbReference type="GO" id="GO:0006310">
    <property type="term" value="P:DNA recombination"/>
    <property type="evidence" value="ECO:0007669"/>
    <property type="project" value="UniProtKB-KW"/>
</dbReference>
<evidence type="ECO:0000256" key="1">
    <source>
        <dbReference type="ARBA" id="ARBA00003283"/>
    </source>
</evidence>
<dbReference type="InterPro" id="IPR044068">
    <property type="entry name" value="CB"/>
</dbReference>
<evidence type="ECO:0000313" key="10">
    <source>
        <dbReference type="Proteomes" id="UP000184423"/>
    </source>
</evidence>
<dbReference type="InterPro" id="IPR013762">
    <property type="entry name" value="Integrase-like_cat_sf"/>
</dbReference>
<evidence type="ECO:0000313" key="9">
    <source>
        <dbReference type="EMBL" id="SHF40085.1"/>
    </source>
</evidence>
<dbReference type="PROSITE" id="PS51898">
    <property type="entry name" value="TYR_RECOMBINASE"/>
    <property type="match status" value="1"/>
</dbReference>
<dbReference type="AlphaFoldDB" id="A0A1M5BCE1"/>
<dbReference type="GO" id="GO:0015074">
    <property type="term" value="P:DNA integration"/>
    <property type="evidence" value="ECO:0007669"/>
    <property type="project" value="UniProtKB-KW"/>
</dbReference>
<protein>
    <submittedName>
        <fullName evidence="9">Site-specific recombinase XerD</fullName>
    </submittedName>
</protein>
<name>A0A1M5BCE1_9CLOT</name>
<dbReference type="Gene3D" id="1.10.150.130">
    <property type="match status" value="1"/>
</dbReference>
<gene>
    <name evidence="9" type="ORF">SAMN02746091_02446</name>
</gene>
<dbReference type="GO" id="GO:0003677">
    <property type="term" value="F:DNA binding"/>
    <property type="evidence" value="ECO:0007669"/>
    <property type="project" value="UniProtKB-UniRule"/>
</dbReference>
<evidence type="ECO:0000256" key="6">
    <source>
        <dbReference type="PROSITE-ProRule" id="PRU01248"/>
    </source>
</evidence>
<dbReference type="InterPro" id="IPR011010">
    <property type="entry name" value="DNA_brk_join_enz"/>
</dbReference>
<dbReference type="SUPFAM" id="SSF56349">
    <property type="entry name" value="DNA breaking-rejoining enzymes"/>
    <property type="match status" value="1"/>
</dbReference>
<dbReference type="Gene3D" id="1.10.443.10">
    <property type="entry name" value="Intergrase catalytic core"/>
    <property type="match status" value="1"/>
</dbReference>
<dbReference type="PANTHER" id="PTHR30349">
    <property type="entry name" value="PHAGE INTEGRASE-RELATED"/>
    <property type="match status" value="1"/>
</dbReference>
<keyword evidence="10" id="KW-1185">Reference proteome</keyword>
<proteinExistence type="inferred from homology"/>
<dbReference type="PANTHER" id="PTHR30349:SF64">
    <property type="entry name" value="PROPHAGE INTEGRASE INTD-RELATED"/>
    <property type="match status" value="1"/>
</dbReference>
<evidence type="ECO:0000259" key="8">
    <source>
        <dbReference type="PROSITE" id="PS51900"/>
    </source>
</evidence>
<dbReference type="Pfam" id="PF00589">
    <property type="entry name" value="Phage_integrase"/>
    <property type="match status" value="1"/>
</dbReference>
<accession>A0A1M5BCE1</accession>
<dbReference type="Pfam" id="PF14659">
    <property type="entry name" value="Phage_int_SAM_3"/>
    <property type="match status" value="1"/>
</dbReference>
<dbReference type="InterPro" id="IPR050090">
    <property type="entry name" value="Tyrosine_recombinase_XerCD"/>
</dbReference>
<keyword evidence="5" id="KW-0233">DNA recombination</keyword>
<dbReference type="InterPro" id="IPR010998">
    <property type="entry name" value="Integrase_recombinase_N"/>
</dbReference>
<comment type="function">
    <text evidence="1">Site-specific tyrosine recombinase, which acts by catalyzing the cutting and rejoining of the recombining DNA molecules.</text>
</comment>
<dbReference type="InterPro" id="IPR028259">
    <property type="entry name" value="AP2-like_int_N"/>
</dbReference>
<sequence>MRGHIRKRGAGYQIIVDVGRDPITGKRKQKAVGGFKTKKEAEKALAEMIANVEKGEYFEAEEITLKEYLDKWIKAYCETNFAPKTLKSYKEMIEWYILPKLGHIEIQKIKPLHIQEFYKICMDEYNLSGTSTRYIHTILHTAFKHAVKWQLLLNNPTDAVEPPRRNKNQFSVLTSDEVEILLNALKGSSLYYPTLIAISTGMRRGEILGLRWSDIDLKNGYIYIENQLQRINKNFELVPTKTAKSKRKIAIPQLLIKELKELKKLQLENKLALGSAYNDLNFVCCKGNGEPYDPDYISRHFMRVMERISKRYNIPDVRFHDLRHTHATLLLKEGTHPKIVSERLGHSQIGITLDTYSHVLPEMQKEAADKIDILLLKKV</sequence>
<evidence type="ECO:0000259" key="7">
    <source>
        <dbReference type="PROSITE" id="PS51898"/>
    </source>
</evidence>
<dbReference type="InterPro" id="IPR002104">
    <property type="entry name" value="Integrase_catalytic"/>
</dbReference>
<dbReference type="RefSeq" id="WP_073250003.1">
    <property type="nucleotide sequence ID" value="NZ_FQVG01000068.1"/>
</dbReference>
<feature type="domain" description="Core-binding (CB)" evidence="8">
    <location>
        <begin position="63"/>
        <end position="147"/>
    </location>
</feature>
<reference evidence="10" key="1">
    <citation type="submission" date="2016-11" db="EMBL/GenBank/DDBJ databases">
        <authorList>
            <person name="Varghese N."/>
            <person name="Submissions S."/>
        </authorList>
    </citation>
    <scope>NUCLEOTIDE SEQUENCE [LARGE SCALE GENOMIC DNA]</scope>
    <source>
        <strain evidence="10">DSM 10124</strain>
    </source>
</reference>
<dbReference type="PROSITE" id="PS51900">
    <property type="entry name" value="CB"/>
    <property type="match status" value="1"/>
</dbReference>
<evidence type="ECO:0000256" key="2">
    <source>
        <dbReference type="ARBA" id="ARBA00008857"/>
    </source>
</evidence>
<keyword evidence="4 6" id="KW-0238">DNA-binding</keyword>
<dbReference type="Proteomes" id="UP000184423">
    <property type="component" value="Unassembled WGS sequence"/>
</dbReference>
<dbReference type="InterPro" id="IPR004107">
    <property type="entry name" value="Integrase_SAM-like_N"/>
</dbReference>